<proteinExistence type="predicted"/>
<evidence type="ECO:0000313" key="2">
    <source>
        <dbReference type="Proteomes" id="UP000095094"/>
    </source>
</evidence>
<gene>
    <name evidence="1" type="ORF">BCR25_05010</name>
</gene>
<protein>
    <submittedName>
        <fullName evidence="1">Uncharacterized protein</fullName>
    </submittedName>
</protein>
<keyword evidence="2" id="KW-1185">Reference proteome</keyword>
<sequence>MKTFVVYDIHEDGKHRGGKRIKGTAKNLASYVARIEDTHRCIVTDTGDNLLLNTFGNMIATCTDQELLKSLLPILIPYQTGMVKIEDIPAVIYQD</sequence>
<accession>A0A1E5GJU2</accession>
<evidence type="ECO:0000313" key="1">
    <source>
        <dbReference type="EMBL" id="OEG12855.1"/>
    </source>
</evidence>
<organism evidence="1 2">
    <name type="scientific">Enterococcus termitis</name>
    <dbReference type="NCBI Taxonomy" id="332950"/>
    <lineage>
        <taxon>Bacteria</taxon>
        <taxon>Bacillati</taxon>
        <taxon>Bacillota</taxon>
        <taxon>Bacilli</taxon>
        <taxon>Lactobacillales</taxon>
        <taxon>Enterococcaceae</taxon>
        <taxon>Enterococcus</taxon>
    </lineage>
</organism>
<name>A0A1E5GJU2_9ENTE</name>
<dbReference type="EMBL" id="MIJY01000023">
    <property type="protein sequence ID" value="OEG12855.1"/>
    <property type="molecule type" value="Genomic_DNA"/>
</dbReference>
<dbReference type="RefSeq" id="WP_069663558.1">
    <property type="nucleotide sequence ID" value="NZ_JBHUJJ010000001.1"/>
</dbReference>
<reference evidence="2" key="1">
    <citation type="submission" date="2016-09" db="EMBL/GenBank/DDBJ databases">
        <authorList>
            <person name="Gulvik C.A."/>
        </authorList>
    </citation>
    <scope>NUCLEOTIDE SEQUENCE [LARGE SCALE GENOMIC DNA]</scope>
    <source>
        <strain evidence="2">LMG 8895</strain>
    </source>
</reference>
<comment type="caution">
    <text evidence="1">The sequence shown here is derived from an EMBL/GenBank/DDBJ whole genome shotgun (WGS) entry which is preliminary data.</text>
</comment>
<dbReference type="Proteomes" id="UP000095094">
    <property type="component" value="Unassembled WGS sequence"/>
</dbReference>
<dbReference type="AlphaFoldDB" id="A0A1E5GJU2"/>